<gene>
    <name evidence="1" type="primary">arnB_3</name>
    <name evidence="1" type="ORF">GALL_20500</name>
</gene>
<dbReference type="GO" id="GO:0030170">
    <property type="term" value="F:pyridoxal phosphate binding"/>
    <property type="evidence" value="ECO:0007669"/>
    <property type="project" value="TreeGrafter"/>
</dbReference>
<name>A0A1J5TVL1_9ZZZZ</name>
<comment type="caution">
    <text evidence="1">The sequence shown here is derived from an EMBL/GenBank/DDBJ whole genome shotgun (WGS) entry which is preliminary data.</text>
</comment>
<dbReference type="GO" id="GO:0099620">
    <property type="term" value="F:UDP-4-amino-4-deoxy-L-arabinose aminotransferase"/>
    <property type="evidence" value="ECO:0007669"/>
    <property type="project" value="UniProtKB-EC"/>
</dbReference>
<dbReference type="PANTHER" id="PTHR30244:SF39">
    <property type="entry name" value="BLR3650 PROTEIN"/>
    <property type="match status" value="1"/>
</dbReference>
<dbReference type="SUPFAM" id="SSF53383">
    <property type="entry name" value="PLP-dependent transferases"/>
    <property type="match status" value="1"/>
</dbReference>
<dbReference type="InterPro" id="IPR015422">
    <property type="entry name" value="PyrdxlP-dep_Trfase_small"/>
</dbReference>
<dbReference type="Gene3D" id="3.90.1150.10">
    <property type="entry name" value="Aspartate Aminotransferase, domain 1"/>
    <property type="match status" value="1"/>
</dbReference>
<dbReference type="InterPro" id="IPR015424">
    <property type="entry name" value="PyrdxlP-dep_Trfase"/>
</dbReference>
<dbReference type="InterPro" id="IPR015421">
    <property type="entry name" value="PyrdxlP-dep_Trfase_major"/>
</dbReference>
<evidence type="ECO:0000313" key="1">
    <source>
        <dbReference type="EMBL" id="OIR17828.1"/>
    </source>
</evidence>
<dbReference type="EC" id="2.6.1.87" evidence="1"/>
<dbReference type="EMBL" id="MLJW01000004">
    <property type="protein sequence ID" value="OIR17828.1"/>
    <property type="molecule type" value="Genomic_DNA"/>
</dbReference>
<accession>A0A1J5TVL1</accession>
<dbReference type="PIRSF" id="PIRSF000390">
    <property type="entry name" value="PLP_StrS"/>
    <property type="match status" value="1"/>
</dbReference>
<proteinExistence type="predicted"/>
<dbReference type="AlphaFoldDB" id="A0A1J5TVL1"/>
<dbReference type="GO" id="GO:0000271">
    <property type="term" value="P:polysaccharide biosynthetic process"/>
    <property type="evidence" value="ECO:0007669"/>
    <property type="project" value="TreeGrafter"/>
</dbReference>
<dbReference type="Gene3D" id="3.40.640.10">
    <property type="entry name" value="Type I PLP-dependent aspartate aminotransferase-like (Major domain)"/>
    <property type="match status" value="1"/>
</dbReference>
<sequence>MQLLLSLHINELLMTDANAMTEADTSIEAWISLADPDYSATELSAIEVALNRASQTEGHITKAFETSFAAYVGRRHAIAVSGGTIGMLLVLKAAGIGADDEVITSGYSWRQTAHAISWAGATPVLADIDYWSQTLSPEKGEAKVTDKTRAILATNVNGHPADWENLQALAKKSDALLIEDATESIGSRYQGKIVGSFGDVSVFDFSPLSPLNCGQAGMIVTDDDTLALKIRHFRSRQRQERASLTATLRPPLDAGISEITAALGLVQLQRLPEILAKRKQVEAWYQAQISSFEGIKPPYIAPGVEEVHWFLYTVHLGTRFSGSSRDALVDDLETELVESSAYCQPLHLQRAYIEQYGYRKGDLKVTEKVADRAIALPFHGQISEDQVAFIVKTAKDASINVGAGAAIY</sequence>
<dbReference type="Pfam" id="PF01041">
    <property type="entry name" value="DegT_DnrJ_EryC1"/>
    <property type="match status" value="1"/>
</dbReference>
<protein>
    <submittedName>
        <fullName evidence="1">UDP-4-amino-4-deoxy-L-arabinose--oxoglutarate aminotransferase</fullName>
        <ecNumber evidence="1">2.6.1.87</ecNumber>
    </submittedName>
</protein>
<organism evidence="1">
    <name type="scientific">mine drainage metagenome</name>
    <dbReference type="NCBI Taxonomy" id="410659"/>
    <lineage>
        <taxon>unclassified sequences</taxon>
        <taxon>metagenomes</taxon>
        <taxon>ecological metagenomes</taxon>
    </lineage>
</organism>
<keyword evidence="1" id="KW-0032">Aminotransferase</keyword>
<dbReference type="PANTHER" id="PTHR30244">
    <property type="entry name" value="TRANSAMINASE"/>
    <property type="match status" value="1"/>
</dbReference>
<dbReference type="InterPro" id="IPR000653">
    <property type="entry name" value="DegT/StrS_aminotransferase"/>
</dbReference>
<dbReference type="CDD" id="cd00616">
    <property type="entry name" value="AHBA_syn"/>
    <property type="match status" value="1"/>
</dbReference>
<keyword evidence="1" id="KW-0808">Transferase</keyword>
<reference evidence="1" key="1">
    <citation type="submission" date="2016-10" db="EMBL/GenBank/DDBJ databases">
        <title>Sequence of Gallionella enrichment culture.</title>
        <authorList>
            <person name="Poehlein A."/>
            <person name="Muehling M."/>
            <person name="Daniel R."/>
        </authorList>
    </citation>
    <scope>NUCLEOTIDE SEQUENCE</scope>
</reference>